<sequence>MKEKKNTLDKFMVTRLNIKNSKNKVVTLPTGEQVTIPRLGYRHFTQIKAMKDPMQLLEYIIKEIQPRELTAAETEFLLIHLHYHNDDKAMAVLKEIGINLDDMKISEAKYEHTFDNLRLVFNKPTLMLDDLALLLKEAYDNGKPIELTDENRIQLINCLYRYEYDDVKRGVLQEVYIVHEGKTIKGLNIIGE</sequence>
<dbReference type="GeneID" id="26647289"/>
<dbReference type="KEGG" id="vg:26647289"/>
<dbReference type="RefSeq" id="YP_009194919.1">
    <property type="nucleotide sequence ID" value="NC_028755.1"/>
</dbReference>
<accession>A0A0M3UL91</accession>
<gene>
    <name evidence="1" type="ORF">CPT_Margaery104</name>
</gene>
<reference evidence="1 2" key="1">
    <citation type="submission" date="2015-08" db="EMBL/GenBank/DDBJ databases">
        <title>The Complete Genome of Citrobacter freundii Myophage Margaery.</title>
        <authorList>
            <person name="Yi D."/>
            <person name="Cadungog J.N."/>
            <person name="Cahill J.L."/>
            <person name="Rasche E.S."/>
            <person name="Everett G.F.K."/>
        </authorList>
    </citation>
    <scope>NUCLEOTIDE SEQUENCE [LARGE SCALE GENOMIC DNA]</scope>
</reference>
<name>A0A0M3UL91_9CAUD</name>
<organism evidence="1 2">
    <name type="scientific">Citrobacter phage Margaery</name>
    <dbReference type="NCBI Taxonomy" id="1701810"/>
    <lineage>
        <taxon>Viruses</taxon>
        <taxon>Duplodnaviria</taxon>
        <taxon>Heunggongvirae</taxon>
        <taxon>Uroviricota</taxon>
        <taxon>Caudoviricetes</taxon>
        <taxon>Pantevenvirales</taxon>
        <taxon>Straboviridae</taxon>
        <taxon>Pseudotevenvirus</taxon>
        <taxon>Pseudotevenvirus margaery</taxon>
    </lineage>
</organism>
<keyword evidence="2" id="KW-1185">Reference proteome</keyword>
<evidence type="ECO:0000313" key="2">
    <source>
        <dbReference type="Proteomes" id="UP000201970"/>
    </source>
</evidence>
<dbReference type="Proteomes" id="UP000201970">
    <property type="component" value="Segment"/>
</dbReference>
<protein>
    <submittedName>
        <fullName evidence="1">Baseplate distal hub subunit</fullName>
    </submittedName>
</protein>
<dbReference type="Pfam" id="PF11110">
    <property type="entry name" value="Phage_hub_GP28"/>
    <property type="match status" value="1"/>
</dbReference>
<proteinExistence type="predicted"/>
<dbReference type="InterPro" id="IPR024342">
    <property type="entry name" value="Phage_T4_Gp28"/>
</dbReference>
<dbReference type="EMBL" id="KT381880">
    <property type="protein sequence ID" value="ALF01793.1"/>
    <property type="molecule type" value="Genomic_DNA"/>
</dbReference>
<evidence type="ECO:0000313" key="1">
    <source>
        <dbReference type="EMBL" id="ALF01793.1"/>
    </source>
</evidence>